<name>A0A9X1S9J1_9MICC</name>
<accession>A0A9X1S9J1</accession>
<dbReference type="GO" id="GO:0016301">
    <property type="term" value="F:kinase activity"/>
    <property type="evidence" value="ECO:0007669"/>
    <property type="project" value="UniProtKB-KW"/>
</dbReference>
<evidence type="ECO:0000313" key="1">
    <source>
        <dbReference type="EMBL" id="MCC3272337.1"/>
    </source>
</evidence>
<protein>
    <submittedName>
        <fullName evidence="1">Nucleoside/nucleotide kinase family protein</fullName>
    </submittedName>
</protein>
<evidence type="ECO:0000313" key="4">
    <source>
        <dbReference type="Proteomes" id="UP001155145"/>
    </source>
</evidence>
<dbReference type="NCBIfam" id="NF006743">
    <property type="entry name" value="PRK09270.1-2"/>
    <property type="match status" value="1"/>
</dbReference>
<dbReference type="PANTHER" id="PTHR10285">
    <property type="entry name" value="URIDINE KINASE"/>
    <property type="match status" value="1"/>
</dbReference>
<organism evidence="1 4">
    <name type="scientific">Arthrobacter zhangbolii</name>
    <dbReference type="NCBI Taxonomy" id="2886936"/>
    <lineage>
        <taxon>Bacteria</taxon>
        <taxon>Bacillati</taxon>
        <taxon>Actinomycetota</taxon>
        <taxon>Actinomycetes</taxon>
        <taxon>Micrococcales</taxon>
        <taxon>Micrococcaceae</taxon>
        <taxon>Arthrobacter</taxon>
    </lineage>
</organism>
<dbReference type="InterPro" id="IPR027417">
    <property type="entry name" value="P-loop_NTPase"/>
</dbReference>
<dbReference type="EMBL" id="CP094984">
    <property type="protein sequence ID" value="UON91800.1"/>
    <property type="molecule type" value="Genomic_DNA"/>
</dbReference>
<keyword evidence="3" id="KW-1185">Reference proteome</keyword>
<dbReference type="RefSeq" id="WP_227928428.1">
    <property type="nucleotide sequence ID" value="NZ_CP094984.1"/>
</dbReference>
<dbReference type="EMBL" id="JAJFZT010000003">
    <property type="protein sequence ID" value="MCC3272337.1"/>
    <property type="molecule type" value="Genomic_DNA"/>
</dbReference>
<dbReference type="Proteomes" id="UP000829758">
    <property type="component" value="Chromosome"/>
</dbReference>
<reference evidence="1" key="1">
    <citation type="submission" date="2021-10" db="EMBL/GenBank/DDBJ databases">
        <title>Novel species in genus Arthrobacter.</title>
        <authorList>
            <person name="Liu Y."/>
        </authorList>
    </citation>
    <scope>NUCLEOTIDE SEQUENCE</scope>
    <source>
        <strain evidence="3">zg-Y462</strain>
        <strain evidence="1">Zg-Y462</strain>
    </source>
</reference>
<evidence type="ECO:0000313" key="3">
    <source>
        <dbReference type="Proteomes" id="UP000829758"/>
    </source>
</evidence>
<evidence type="ECO:0000313" key="2">
    <source>
        <dbReference type="EMBL" id="UON91800.1"/>
    </source>
</evidence>
<keyword evidence="1" id="KW-0418">Kinase</keyword>
<dbReference type="SUPFAM" id="SSF52540">
    <property type="entry name" value="P-loop containing nucleoside triphosphate hydrolases"/>
    <property type="match status" value="1"/>
</dbReference>
<dbReference type="AlphaFoldDB" id="A0A9X1S9J1"/>
<proteinExistence type="predicted"/>
<sequence length="221" mass="24653">MSFPTLRQLQDRLTALAGSCTGTLVIGVTGAPGAGKTTLVEALVRALNPEHQPVESRRFAHVPMDGFHLSDRELDRQGLRERKGAPETFDAYGYAALLDRLLSAGRTDVVYAPGFERTLEQPLAGDIPVFPAARIILTEGNYLLLDRPEWEQVRARCAEVWYCEPEEDLRVQRLVERHIRFGKSPQAAAAWVQKVDQPNAELVRGSRGRADLLIRGFRNLP</sequence>
<dbReference type="Pfam" id="PF03308">
    <property type="entry name" value="MeaB"/>
    <property type="match status" value="1"/>
</dbReference>
<dbReference type="Proteomes" id="UP001155145">
    <property type="component" value="Unassembled WGS sequence"/>
</dbReference>
<dbReference type="Gene3D" id="3.40.50.300">
    <property type="entry name" value="P-loop containing nucleotide triphosphate hydrolases"/>
    <property type="match status" value="2"/>
</dbReference>
<gene>
    <name evidence="1" type="ORF">LJ755_06275</name>
    <name evidence="2" type="ORF">MUK71_14640</name>
</gene>
<keyword evidence="1" id="KW-0808">Transferase</keyword>